<dbReference type="InterPro" id="IPR018247">
    <property type="entry name" value="EF_Hand_1_Ca_BS"/>
</dbReference>
<dbReference type="SUPFAM" id="SSF49464">
    <property type="entry name" value="Carboxypeptidase regulatory domain-like"/>
    <property type="match status" value="1"/>
</dbReference>
<evidence type="ECO:0000259" key="12">
    <source>
        <dbReference type="Pfam" id="PF00593"/>
    </source>
</evidence>
<dbReference type="Gene3D" id="2.170.130.10">
    <property type="entry name" value="TonB-dependent receptor, plug domain"/>
    <property type="match status" value="1"/>
</dbReference>
<keyword evidence="6 8" id="KW-0472">Membrane</keyword>
<evidence type="ECO:0000256" key="3">
    <source>
        <dbReference type="ARBA" id="ARBA00022452"/>
    </source>
</evidence>
<dbReference type="Gene3D" id="2.60.40.1120">
    <property type="entry name" value="Carboxypeptidase-like, regulatory domain"/>
    <property type="match status" value="1"/>
</dbReference>
<evidence type="ECO:0000259" key="13">
    <source>
        <dbReference type="Pfam" id="PF07715"/>
    </source>
</evidence>
<evidence type="ECO:0000256" key="7">
    <source>
        <dbReference type="ARBA" id="ARBA00023237"/>
    </source>
</evidence>
<dbReference type="AlphaFoldDB" id="A0A2S7IHJ1"/>
<dbReference type="EMBL" id="PTRA01000004">
    <property type="protein sequence ID" value="PQA55548.1"/>
    <property type="molecule type" value="Genomic_DNA"/>
</dbReference>
<evidence type="ECO:0000313" key="15">
    <source>
        <dbReference type="Proteomes" id="UP000239590"/>
    </source>
</evidence>
<evidence type="ECO:0000313" key="14">
    <source>
        <dbReference type="EMBL" id="PQA55548.1"/>
    </source>
</evidence>
<comment type="caution">
    <text evidence="14">The sequence shown here is derived from an EMBL/GenBank/DDBJ whole genome shotgun (WGS) entry which is preliminary data.</text>
</comment>
<dbReference type="OrthoDB" id="9768177at2"/>
<dbReference type="NCBIfam" id="TIGR04056">
    <property type="entry name" value="OMP_RagA_SusC"/>
    <property type="match status" value="1"/>
</dbReference>
<dbReference type="PROSITE" id="PS00018">
    <property type="entry name" value="EF_HAND_1"/>
    <property type="match status" value="1"/>
</dbReference>
<keyword evidence="3 8" id="KW-1134">Transmembrane beta strand</keyword>
<feature type="domain" description="TonB-dependent receptor plug" evidence="13">
    <location>
        <begin position="142"/>
        <end position="249"/>
    </location>
</feature>
<keyword evidence="4 8" id="KW-0812">Transmembrane</keyword>
<evidence type="ECO:0000256" key="9">
    <source>
        <dbReference type="RuleBase" id="RU003357"/>
    </source>
</evidence>
<evidence type="ECO:0000256" key="6">
    <source>
        <dbReference type="ARBA" id="ARBA00023136"/>
    </source>
</evidence>
<dbReference type="InterPro" id="IPR008969">
    <property type="entry name" value="CarboxyPept-like_regulatory"/>
</dbReference>
<protein>
    <recommendedName>
        <fullName evidence="16">TonB-dependent receptor</fullName>
    </recommendedName>
</protein>
<feature type="compositionally biased region" description="Polar residues" evidence="10">
    <location>
        <begin position="963"/>
        <end position="972"/>
    </location>
</feature>
<sequence length="1064" mass="114911">MIRYMQGFQERENPKDWLVHSSKPIFCMRLLVYFSLLLILPLAGWAQERTLSGRVTAEGGQGLPGVNVLLKGTSIGTSTDAEGRFTLRTTTTDGTLIFSSIGYVKQEIALGSRTAIDVAMVADAQALNEVVVVGYGEQSRKALSTAVSSVSSKQLKDIPVANPAQALAAQVSGVNIAQTGGQPGAAPVIRIRGVGSLGAGNSPLYVVDGYPLAGADNFNQINPGDIQSIEVLKDAAAAAIYGSRGGNGVILVTTKRGTPGKTRINFNTFVGVQNIARKISLMNNAQFIDFSKESAVNAGLKYYAFYDTPPADLPQTDWQDAIYRQALMTQQELSASGGSEKIRYHVSGSYLKQEGILKATEFERFTLRANLEAQLSKRVRAGVVLAPSLTNTKYQTVAGTNDASVIAVGTDPIAAALVMPSLFPERLANGDYANTNNYPLTQGANSISPNFRGPTVQFDQYRDRGSSPRFLANSFVEWEIIPDLSVKTSFGVEYNTDTRNQFVPATMPSNTAPTANISNPLVNNVAAAKRLNTSSNWLWENTLHYRKTIGADHSFDLLAGYTAQSAVGSGNVITGVNGSFVNDLITNISGAGTTTATNSYSKNNLVSWLGRVNYSYKDKYLLSAAIRRDGSSRFGANNRYATFPSVSAAWRLSEENFMKSIAIISDLKIRGSYGLTGNNNIGNYASQSYATQANYAFGSGAGNRVYGYAATNIANAGLTWETNQQTDLGLELGLWKDRISLTADVYQRLTTGLLNNRNVPAIVGIAGSVLENIGKIENKGLELSITSRNVSSGDLSWTTNGNISFNQNRVVSLVTDKPIYYSAGGFTNYAIVIPGMPLGEFYGYRQIGVFRDQSEVDAGATWASGGSKPGDIKYEDVNGDGTINASDLTYLGNPLPKFTYGLTNTLSWKGFDLNIILQGSQGNKIWAQWLRSGYFFNGNANTITDVANRWRSPSDPGNGWQPRATNTASGGANNPSSRYVYDASFLRIRTVSFGYSLPSEVVKRWKFEQARLYVSGQNLYTFTKYIGYNPEANDNGNTTAPTYGYDSASYPLARTITVGLNLGF</sequence>
<evidence type="ECO:0000256" key="1">
    <source>
        <dbReference type="ARBA" id="ARBA00004571"/>
    </source>
</evidence>
<evidence type="ECO:0000256" key="11">
    <source>
        <dbReference type="SAM" id="Phobius"/>
    </source>
</evidence>
<dbReference type="Pfam" id="PF07715">
    <property type="entry name" value="Plug"/>
    <property type="match status" value="1"/>
</dbReference>
<accession>A0A2S7IHJ1</accession>
<proteinExistence type="inferred from homology"/>
<comment type="subcellular location">
    <subcellularLocation>
        <location evidence="1 8">Cell outer membrane</location>
        <topology evidence="1 8">Multi-pass membrane protein</topology>
    </subcellularLocation>
</comment>
<reference evidence="15" key="1">
    <citation type="submission" date="2018-02" db="EMBL/GenBank/DDBJ databases">
        <title>Genome sequencing of Solimonas sp. HR-BB.</title>
        <authorList>
            <person name="Lee Y."/>
            <person name="Jeon C.O."/>
        </authorList>
    </citation>
    <scope>NUCLEOTIDE SEQUENCE [LARGE SCALE GENOMIC DNA]</scope>
    <source>
        <strain evidence="15">HR-U</strain>
    </source>
</reference>
<dbReference type="InterPro" id="IPR000531">
    <property type="entry name" value="Beta-barrel_TonB"/>
</dbReference>
<keyword evidence="7 8" id="KW-0998">Cell outer membrane</keyword>
<keyword evidence="2 8" id="KW-0813">Transport</keyword>
<keyword evidence="11" id="KW-1133">Transmembrane helix</keyword>
<keyword evidence="15" id="KW-1185">Reference proteome</keyword>
<dbReference type="SUPFAM" id="SSF56935">
    <property type="entry name" value="Porins"/>
    <property type="match status" value="1"/>
</dbReference>
<feature type="transmembrane region" description="Helical" evidence="11">
    <location>
        <begin position="30"/>
        <end position="46"/>
    </location>
</feature>
<dbReference type="InterPro" id="IPR012910">
    <property type="entry name" value="Plug_dom"/>
</dbReference>
<dbReference type="InterPro" id="IPR023996">
    <property type="entry name" value="TonB-dep_OMP_SusC/RagA"/>
</dbReference>
<dbReference type="Pfam" id="PF00593">
    <property type="entry name" value="TonB_dep_Rec_b-barrel"/>
    <property type="match status" value="1"/>
</dbReference>
<dbReference type="InterPro" id="IPR036942">
    <property type="entry name" value="Beta-barrel_TonB_sf"/>
</dbReference>
<dbReference type="InterPro" id="IPR037066">
    <property type="entry name" value="Plug_dom_sf"/>
</dbReference>
<evidence type="ECO:0008006" key="16">
    <source>
        <dbReference type="Google" id="ProtNLM"/>
    </source>
</evidence>
<name>A0A2S7IHJ1_9BACT</name>
<evidence type="ECO:0000256" key="4">
    <source>
        <dbReference type="ARBA" id="ARBA00022692"/>
    </source>
</evidence>
<feature type="region of interest" description="Disordered" evidence="10">
    <location>
        <begin position="949"/>
        <end position="972"/>
    </location>
</feature>
<dbReference type="Pfam" id="PF13715">
    <property type="entry name" value="CarbopepD_reg_2"/>
    <property type="match status" value="1"/>
</dbReference>
<evidence type="ECO:0000256" key="8">
    <source>
        <dbReference type="PROSITE-ProRule" id="PRU01360"/>
    </source>
</evidence>
<dbReference type="PROSITE" id="PS52016">
    <property type="entry name" value="TONB_DEPENDENT_REC_3"/>
    <property type="match status" value="1"/>
</dbReference>
<evidence type="ECO:0000256" key="2">
    <source>
        <dbReference type="ARBA" id="ARBA00022448"/>
    </source>
</evidence>
<comment type="similarity">
    <text evidence="8 9">Belongs to the TonB-dependent receptor family.</text>
</comment>
<evidence type="ECO:0000256" key="10">
    <source>
        <dbReference type="SAM" id="MobiDB-lite"/>
    </source>
</evidence>
<feature type="domain" description="TonB-dependent receptor-like beta-barrel" evidence="12">
    <location>
        <begin position="431"/>
        <end position="1019"/>
    </location>
</feature>
<organism evidence="14 15">
    <name type="scientific">Siphonobacter curvatus</name>
    <dbReference type="NCBI Taxonomy" id="2094562"/>
    <lineage>
        <taxon>Bacteria</taxon>
        <taxon>Pseudomonadati</taxon>
        <taxon>Bacteroidota</taxon>
        <taxon>Cytophagia</taxon>
        <taxon>Cytophagales</taxon>
        <taxon>Cytophagaceae</taxon>
        <taxon>Siphonobacter</taxon>
    </lineage>
</organism>
<dbReference type="InterPro" id="IPR023997">
    <property type="entry name" value="TonB-dep_OMP_SusC/RagA_CS"/>
</dbReference>
<dbReference type="NCBIfam" id="TIGR04057">
    <property type="entry name" value="SusC_RagA_signa"/>
    <property type="match status" value="1"/>
</dbReference>
<dbReference type="Proteomes" id="UP000239590">
    <property type="component" value="Unassembled WGS sequence"/>
</dbReference>
<keyword evidence="5 9" id="KW-0798">TonB box</keyword>
<dbReference type="InterPro" id="IPR039426">
    <property type="entry name" value="TonB-dep_rcpt-like"/>
</dbReference>
<dbReference type="Gene3D" id="2.40.170.20">
    <property type="entry name" value="TonB-dependent receptor, beta-barrel domain"/>
    <property type="match status" value="1"/>
</dbReference>
<gene>
    <name evidence="14" type="ORF">C5O19_19205</name>
</gene>
<evidence type="ECO:0000256" key="5">
    <source>
        <dbReference type="ARBA" id="ARBA00023077"/>
    </source>
</evidence>
<dbReference type="GO" id="GO:0009279">
    <property type="term" value="C:cell outer membrane"/>
    <property type="evidence" value="ECO:0007669"/>
    <property type="project" value="UniProtKB-SubCell"/>
</dbReference>